<name>A0ABR1DI90_NECAM</name>
<protein>
    <submittedName>
        <fullName evidence="2">Uncharacterized protein</fullName>
    </submittedName>
</protein>
<proteinExistence type="predicted"/>
<evidence type="ECO:0000313" key="3">
    <source>
        <dbReference type="Proteomes" id="UP001303046"/>
    </source>
</evidence>
<sequence>MKNGKSDGYERIRAEMLKSLLPSGIREMTKIIRSIWNDEKIPDSWRHAIIIFLHDKLSVTKSENDRLISLLRIIYKVLGRIVPDRLTKHRKETTTDEQPESHPARSTTD</sequence>
<dbReference type="Proteomes" id="UP001303046">
    <property type="component" value="Unassembled WGS sequence"/>
</dbReference>
<dbReference type="PANTHER" id="PTHR19446">
    <property type="entry name" value="REVERSE TRANSCRIPTASES"/>
    <property type="match status" value="1"/>
</dbReference>
<dbReference type="EMBL" id="JAVFWL010000004">
    <property type="protein sequence ID" value="KAK6749671.1"/>
    <property type="molecule type" value="Genomic_DNA"/>
</dbReference>
<gene>
    <name evidence="2" type="primary">Necator_chrIV.g15259</name>
    <name evidence="2" type="ORF">RB195_001964</name>
</gene>
<accession>A0ABR1DI90</accession>
<evidence type="ECO:0000313" key="2">
    <source>
        <dbReference type="EMBL" id="KAK6749671.1"/>
    </source>
</evidence>
<organism evidence="2 3">
    <name type="scientific">Necator americanus</name>
    <name type="common">Human hookworm</name>
    <dbReference type="NCBI Taxonomy" id="51031"/>
    <lineage>
        <taxon>Eukaryota</taxon>
        <taxon>Metazoa</taxon>
        <taxon>Ecdysozoa</taxon>
        <taxon>Nematoda</taxon>
        <taxon>Chromadorea</taxon>
        <taxon>Rhabditida</taxon>
        <taxon>Rhabditina</taxon>
        <taxon>Rhabditomorpha</taxon>
        <taxon>Strongyloidea</taxon>
        <taxon>Ancylostomatidae</taxon>
        <taxon>Bunostominae</taxon>
        <taxon>Necator</taxon>
    </lineage>
</organism>
<feature type="compositionally biased region" description="Basic and acidic residues" evidence="1">
    <location>
        <begin position="99"/>
        <end position="109"/>
    </location>
</feature>
<reference evidence="2 3" key="1">
    <citation type="submission" date="2023-08" db="EMBL/GenBank/DDBJ databases">
        <title>A Necator americanus chromosomal reference genome.</title>
        <authorList>
            <person name="Ilik V."/>
            <person name="Petrzelkova K.J."/>
            <person name="Pardy F."/>
            <person name="Fuh T."/>
            <person name="Niatou-Singa F.S."/>
            <person name="Gouil Q."/>
            <person name="Baker L."/>
            <person name="Ritchie M.E."/>
            <person name="Jex A.R."/>
            <person name="Gazzola D."/>
            <person name="Li H."/>
            <person name="Toshio Fujiwara R."/>
            <person name="Zhan B."/>
            <person name="Aroian R.V."/>
            <person name="Pafco B."/>
            <person name="Schwarz E.M."/>
        </authorList>
    </citation>
    <scope>NUCLEOTIDE SEQUENCE [LARGE SCALE GENOMIC DNA]</scope>
    <source>
        <strain evidence="2 3">Aroian</strain>
        <tissue evidence="2">Whole animal</tissue>
    </source>
</reference>
<keyword evidence="3" id="KW-1185">Reference proteome</keyword>
<evidence type="ECO:0000256" key="1">
    <source>
        <dbReference type="SAM" id="MobiDB-lite"/>
    </source>
</evidence>
<feature type="region of interest" description="Disordered" evidence="1">
    <location>
        <begin position="86"/>
        <end position="109"/>
    </location>
</feature>
<comment type="caution">
    <text evidence="2">The sequence shown here is derived from an EMBL/GenBank/DDBJ whole genome shotgun (WGS) entry which is preliminary data.</text>
</comment>